<dbReference type="RefSeq" id="WP_179755257.1">
    <property type="nucleotide sequence ID" value="NZ_BAAAGN010000013.1"/>
</dbReference>
<keyword evidence="3" id="KW-1185">Reference proteome</keyword>
<evidence type="ECO:0000256" key="1">
    <source>
        <dbReference type="SAM" id="MobiDB-lite"/>
    </source>
</evidence>
<dbReference type="Proteomes" id="UP000521922">
    <property type="component" value="Unassembled WGS sequence"/>
</dbReference>
<sequence length="157" mass="16850">MSGFSVTASVQVRGTGPDLPLPRVGLIAAPDRPLQHDRDEKDDLREWPFPVSVDFASSSGGGRYAVVQTLSQRVTSAGAALVLDSASGGEPWQPRPKALGWDAEDWGMRWPFDGWWVWADFTSGFTGPATFTATAPVQWGPGPQRAEVVLTLTVTGP</sequence>
<dbReference type="EMBL" id="JACCBB010000001">
    <property type="protein sequence ID" value="NYD24693.1"/>
    <property type="molecule type" value="Genomic_DNA"/>
</dbReference>
<feature type="region of interest" description="Disordered" evidence="1">
    <location>
        <begin position="1"/>
        <end position="25"/>
    </location>
</feature>
<protein>
    <submittedName>
        <fullName evidence="2">Uncharacterized protein</fullName>
    </submittedName>
</protein>
<evidence type="ECO:0000313" key="2">
    <source>
        <dbReference type="EMBL" id="NYD24693.1"/>
    </source>
</evidence>
<dbReference type="AlphaFoldDB" id="A0A7Y9DQ49"/>
<reference evidence="2 3" key="1">
    <citation type="submission" date="2020-07" db="EMBL/GenBank/DDBJ databases">
        <title>Sequencing the genomes of 1000 actinobacteria strains.</title>
        <authorList>
            <person name="Klenk H.-P."/>
        </authorList>
    </citation>
    <scope>NUCLEOTIDE SEQUENCE [LARGE SCALE GENOMIC DNA]</scope>
    <source>
        <strain evidence="2 3">DSM 7487</strain>
    </source>
</reference>
<organism evidence="2 3">
    <name type="scientific">Kineococcus aurantiacus</name>
    <dbReference type="NCBI Taxonomy" id="37633"/>
    <lineage>
        <taxon>Bacteria</taxon>
        <taxon>Bacillati</taxon>
        <taxon>Actinomycetota</taxon>
        <taxon>Actinomycetes</taxon>
        <taxon>Kineosporiales</taxon>
        <taxon>Kineosporiaceae</taxon>
        <taxon>Kineococcus</taxon>
    </lineage>
</organism>
<proteinExistence type="predicted"/>
<gene>
    <name evidence="2" type="ORF">BJ968_004233</name>
</gene>
<feature type="compositionally biased region" description="Polar residues" evidence="1">
    <location>
        <begin position="1"/>
        <end position="12"/>
    </location>
</feature>
<name>A0A7Y9DQ49_9ACTN</name>
<accession>A0A7Y9DQ49</accession>
<evidence type="ECO:0000313" key="3">
    <source>
        <dbReference type="Proteomes" id="UP000521922"/>
    </source>
</evidence>
<comment type="caution">
    <text evidence="2">The sequence shown here is derived from an EMBL/GenBank/DDBJ whole genome shotgun (WGS) entry which is preliminary data.</text>
</comment>